<dbReference type="Pfam" id="PF00535">
    <property type="entry name" value="Glycos_transf_2"/>
    <property type="match status" value="1"/>
</dbReference>
<feature type="domain" description="Glycosyltransferase 2-like" evidence="1">
    <location>
        <begin position="5"/>
        <end position="166"/>
    </location>
</feature>
<dbReference type="Proteomes" id="UP000024836">
    <property type="component" value="Unassembled WGS sequence"/>
</dbReference>
<accession>A0A058ZNZ0</accession>
<dbReference type="OrthoDB" id="5291101at2"/>
<dbReference type="SUPFAM" id="SSF53448">
    <property type="entry name" value="Nucleotide-diphospho-sugar transferases"/>
    <property type="match status" value="1"/>
</dbReference>
<dbReference type="Gene3D" id="3.90.550.10">
    <property type="entry name" value="Spore Coat Polysaccharide Biosynthesis Protein SpsA, Chain A"/>
    <property type="match status" value="1"/>
</dbReference>
<proteinExistence type="predicted"/>
<dbReference type="AlphaFoldDB" id="A0A058ZNZ0"/>
<dbReference type="EMBL" id="AQQY01000001">
    <property type="protein sequence ID" value="KCV83304.1"/>
    <property type="molecule type" value="Genomic_DNA"/>
</dbReference>
<sequence length="331" mass="36962">MPKASIVVPAFNSTQTLPETLASLSAQSFDDFEIVVIDDGSTDETAQIAEDHAGRDPRIRVVRQPNRGLAGARNSGIAAANGEIIGFCDSDDLWHPSKLATHMDHFDTAPQVGLSYSGSVLIDEHSIQTGHTQSPRLQNITAAHVFKRNPIGNGSAPMFRRAALRALAWCPKHEMQRDWVFDETFRQSEDIECWLRFALKTDWQIQGVSGLLTSYRLNAQGLSANIARQLETWERMVAKLRPLSPEFFKRHESAARAYQLRYLARRAVHSQDADTARNLVRRSMQISRAPLIEEPMKTLTTWAAAQALARFGDVSFRNAQSALLSLKPKQS</sequence>
<dbReference type="GO" id="GO:0016740">
    <property type="term" value="F:transferase activity"/>
    <property type="evidence" value="ECO:0007669"/>
    <property type="project" value="UniProtKB-KW"/>
</dbReference>
<protein>
    <submittedName>
        <fullName evidence="2">Glycosyl transferase family 2</fullName>
    </submittedName>
</protein>
<gene>
    <name evidence="2" type="ORF">ATO10_01045</name>
</gene>
<comment type="caution">
    <text evidence="2">The sequence shown here is derived from an EMBL/GenBank/DDBJ whole genome shotgun (WGS) entry which is preliminary data.</text>
</comment>
<dbReference type="InterPro" id="IPR001173">
    <property type="entry name" value="Glyco_trans_2-like"/>
</dbReference>
<dbReference type="PATRIC" id="fig|1461693.3.peg.218"/>
<dbReference type="eggNOG" id="COG1216">
    <property type="taxonomic scope" value="Bacteria"/>
</dbReference>
<evidence type="ECO:0000259" key="1">
    <source>
        <dbReference type="Pfam" id="PF00535"/>
    </source>
</evidence>
<evidence type="ECO:0000313" key="2">
    <source>
        <dbReference type="EMBL" id="KCV83304.1"/>
    </source>
</evidence>
<dbReference type="STRING" id="1461693.ATO10_01045"/>
<evidence type="ECO:0000313" key="3">
    <source>
        <dbReference type="Proteomes" id="UP000024836"/>
    </source>
</evidence>
<organism evidence="2 3">
    <name type="scientific">Actibacterium atlanticum</name>
    <dbReference type="NCBI Taxonomy" id="1461693"/>
    <lineage>
        <taxon>Bacteria</taxon>
        <taxon>Pseudomonadati</taxon>
        <taxon>Pseudomonadota</taxon>
        <taxon>Alphaproteobacteria</taxon>
        <taxon>Rhodobacterales</taxon>
        <taxon>Roseobacteraceae</taxon>
        <taxon>Actibacterium</taxon>
    </lineage>
</organism>
<dbReference type="InterPro" id="IPR029044">
    <property type="entry name" value="Nucleotide-diphossugar_trans"/>
</dbReference>
<reference evidence="2 3" key="1">
    <citation type="submission" date="2013-04" db="EMBL/GenBank/DDBJ databases">
        <title>Shimia sp. 22II-S11-Z10 Genome Sequencing.</title>
        <authorList>
            <person name="Lai Q."/>
            <person name="Li G."/>
            <person name="Shao Z."/>
        </authorList>
    </citation>
    <scope>NUCLEOTIDE SEQUENCE [LARGE SCALE GENOMIC DNA]</scope>
    <source>
        <strain evidence="3">22II-S11-Z10</strain>
    </source>
</reference>
<dbReference type="PANTHER" id="PTHR43685">
    <property type="entry name" value="GLYCOSYLTRANSFERASE"/>
    <property type="match status" value="1"/>
</dbReference>
<dbReference type="RefSeq" id="WP_035246917.1">
    <property type="nucleotide sequence ID" value="NZ_AQQY01000001.1"/>
</dbReference>
<dbReference type="PANTHER" id="PTHR43685:SF2">
    <property type="entry name" value="GLYCOSYLTRANSFERASE 2-LIKE DOMAIN-CONTAINING PROTEIN"/>
    <property type="match status" value="1"/>
</dbReference>
<dbReference type="CDD" id="cd00761">
    <property type="entry name" value="Glyco_tranf_GTA_type"/>
    <property type="match status" value="1"/>
</dbReference>
<dbReference type="InterPro" id="IPR050834">
    <property type="entry name" value="Glycosyltransf_2"/>
</dbReference>
<keyword evidence="3" id="KW-1185">Reference proteome</keyword>
<keyword evidence="2" id="KW-0808">Transferase</keyword>
<name>A0A058ZNZ0_9RHOB</name>